<keyword evidence="6" id="KW-0539">Nucleus</keyword>
<dbReference type="InterPro" id="IPR039218">
    <property type="entry name" value="REM_fam"/>
</dbReference>
<dbReference type="PANTHER" id="PTHR31674">
    <property type="entry name" value="B3 DOMAIN-CONTAINING PROTEIN REM-LIKE 3-RELATED"/>
    <property type="match status" value="1"/>
</dbReference>
<protein>
    <submittedName>
        <fullName evidence="9">Transcriptional factor B3 family protein</fullName>
    </submittedName>
</protein>
<dbReference type="EMBL" id="AP019300">
    <property type="protein sequence ID" value="BBH01767.1"/>
    <property type="molecule type" value="Genomic_DNA"/>
</dbReference>
<keyword evidence="2" id="KW-0677">Repeat</keyword>
<accession>A0A4Y1RCQ9</accession>
<keyword evidence="5" id="KW-0804">Transcription</keyword>
<dbReference type="SMART" id="SM01019">
    <property type="entry name" value="B3"/>
    <property type="match status" value="4"/>
</dbReference>
<reference evidence="9" key="1">
    <citation type="journal article" date="2019" name="Science">
        <title>Mutation of a bHLH transcription factor allowed almond domestication.</title>
        <authorList>
            <person name="Sanchez-Perez R."/>
            <person name="Pavan S."/>
            <person name="Mazzeo R."/>
            <person name="Moldovan C."/>
            <person name="Aiese Cigliano R."/>
            <person name="Del Cueto J."/>
            <person name="Ricciardi F."/>
            <person name="Lotti C."/>
            <person name="Ricciardi L."/>
            <person name="Dicenta F."/>
            <person name="Lopez-Marques R.L."/>
            <person name="Lindberg Moller B."/>
        </authorList>
    </citation>
    <scope>NUCLEOTIDE SEQUENCE</scope>
</reference>
<evidence type="ECO:0000256" key="3">
    <source>
        <dbReference type="ARBA" id="ARBA00023015"/>
    </source>
</evidence>
<feature type="compositionally biased region" description="Basic and acidic residues" evidence="7">
    <location>
        <begin position="365"/>
        <end position="378"/>
    </location>
</feature>
<dbReference type="GO" id="GO:0005634">
    <property type="term" value="C:nucleus"/>
    <property type="evidence" value="ECO:0007669"/>
    <property type="project" value="UniProtKB-SubCell"/>
</dbReference>
<keyword evidence="3" id="KW-0805">Transcription regulation</keyword>
<feature type="region of interest" description="Disordered" evidence="7">
    <location>
        <begin position="352"/>
        <end position="378"/>
    </location>
</feature>
<dbReference type="PANTHER" id="PTHR31674:SF62">
    <property type="entry name" value="B3 DOMAIN-CONTAINING PROTEIN REM14-RELATED"/>
    <property type="match status" value="1"/>
</dbReference>
<evidence type="ECO:0000256" key="2">
    <source>
        <dbReference type="ARBA" id="ARBA00022737"/>
    </source>
</evidence>
<proteinExistence type="predicted"/>
<sequence length="503" mass="56698">MARKPTKPSPKLPSFFKVLLGDDFPRQLCLPPAFMVHYNGPSHCKCALRGPTGKWWTVGLEEREDGFYFREGWRRFLTDHSLKVGYFLVFDHQGGPKFDVTIYHPMGCDMRRIIGNSVKPGKRPATAAAVEETSTGSIVFRSEHPCFIRILGKNQYRMNIPKELAVAEGLIGKERVMLKDPNGRSWNVKLRLDNKEHHGGRLLMTQGLVACWQANNISLGDTIVFELVKRSEMEVHIFRTGAGGNMPSVVLDASSSSIPPEFMNYVNGRLPPTCTLRGPSGECWTVGLELRGDRFVFHKGWQGFVKDHSLEIANFLSKFDVTMYDPVGTEKELEPAEKRRGNRARVEEEVIELETEEPDEESEEDARKSGKRIATDGGKEKSNAHVVFRSKHPCFIGTMTENHYRLNIPKALAVAKGLIRKKSVKVEDPNGISWNVKLRLDGKEHRGGRLFMTKWLSKCFHANNISLGDTLCNQQKSAWLTGETTDCTNPQALDQNKSNEVIS</sequence>
<feature type="compositionally biased region" description="Acidic residues" evidence="7">
    <location>
        <begin position="352"/>
        <end position="364"/>
    </location>
</feature>
<feature type="domain" description="TF-B3" evidence="8">
    <location>
        <begin position="48"/>
        <end position="106"/>
    </location>
</feature>
<organism evidence="9">
    <name type="scientific">Prunus dulcis</name>
    <name type="common">Almond</name>
    <name type="synonym">Amygdalus dulcis</name>
    <dbReference type="NCBI Taxonomy" id="3755"/>
    <lineage>
        <taxon>Eukaryota</taxon>
        <taxon>Viridiplantae</taxon>
        <taxon>Streptophyta</taxon>
        <taxon>Embryophyta</taxon>
        <taxon>Tracheophyta</taxon>
        <taxon>Spermatophyta</taxon>
        <taxon>Magnoliopsida</taxon>
        <taxon>eudicotyledons</taxon>
        <taxon>Gunneridae</taxon>
        <taxon>Pentapetalae</taxon>
        <taxon>rosids</taxon>
        <taxon>fabids</taxon>
        <taxon>Rosales</taxon>
        <taxon>Rosaceae</taxon>
        <taxon>Amygdaloideae</taxon>
        <taxon>Amygdaleae</taxon>
        <taxon>Prunus</taxon>
    </lineage>
</organism>
<dbReference type="GO" id="GO:0003677">
    <property type="term" value="F:DNA binding"/>
    <property type="evidence" value="ECO:0007669"/>
    <property type="project" value="UniProtKB-KW"/>
</dbReference>
<gene>
    <name evidence="9" type="ORF">Prudu_012139</name>
</gene>
<dbReference type="CDD" id="cd10017">
    <property type="entry name" value="B3_DNA"/>
    <property type="match status" value="4"/>
</dbReference>
<evidence type="ECO:0000256" key="1">
    <source>
        <dbReference type="ARBA" id="ARBA00004123"/>
    </source>
</evidence>
<dbReference type="AlphaFoldDB" id="A0A4Y1RCQ9"/>
<feature type="domain" description="TF-B3" evidence="8">
    <location>
        <begin position="258"/>
        <end position="337"/>
    </location>
</feature>
<evidence type="ECO:0000313" key="9">
    <source>
        <dbReference type="EMBL" id="BBH01767.1"/>
    </source>
</evidence>
<dbReference type="InterPro" id="IPR015300">
    <property type="entry name" value="DNA-bd_pseudobarrel_sf"/>
</dbReference>
<evidence type="ECO:0000256" key="6">
    <source>
        <dbReference type="ARBA" id="ARBA00023242"/>
    </source>
</evidence>
<feature type="domain" description="TF-B3" evidence="8">
    <location>
        <begin position="143"/>
        <end position="241"/>
    </location>
</feature>
<comment type="subcellular location">
    <subcellularLocation>
        <location evidence="1">Nucleus</location>
    </subcellularLocation>
</comment>
<evidence type="ECO:0000259" key="8">
    <source>
        <dbReference type="PROSITE" id="PS50863"/>
    </source>
</evidence>
<dbReference type="Pfam" id="PF02362">
    <property type="entry name" value="B3"/>
    <property type="match status" value="3"/>
</dbReference>
<evidence type="ECO:0000256" key="5">
    <source>
        <dbReference type="ARBA" id="ARBA00023163"/>
    </source>
</evidence>
<evidence type="ECO:0000256" key="7">
    <source>
        <dbReference type="SAM" id="MobiDB-lite"/>
    </source>
</evidence>
<dbReference type="SUPFAM" id="SSF101936">
    <property type="entry name" value="DNA-binding pseudobarrel domain"/>
    <property type="match status" value="4"/>
</dbReference>
<name>A0A4Y1RCQ9_PRUDU</name>
<dbReference type="Gene3D" id="2.40.330.10">
    <property type="entry name" value="DNA-binding pseudobarrel domain"/>
    <property type="match status" value="4"/>
</dbReference>
<dbReference type="InterPro" id="IPR003340">
    <property type="entry name" value="B3_DNA-bd"/>
</dbReference>
<keyword evidence="4" id="KW-0238">DNA-binding</keyword>
<evidence type="ECO:0000256" key="4">
    <source>
        <dbReference type="ARBA" id="ARBA00023125"/>
    </source>
</evidence>
<dbReference type="PROSITE" id="PS50863">
    <property type="entry name" value="B3"/>
    <property type="match status" value="3"/>
</dbReference>